<dbReference type="InterPro" id="IPR036086">
    <property type="entry name" value="ParB/Sulfiredoxin_sf"/>
</dbReference>
<comment type="caution">
    <text evidence="2">The sequence shown here is derived from an EMBL/GenBank/DDBJ whole genome shotgun (WGS) entry which is preliminary data.</text>
</comment>
<organism evidence="2 3">
    <name type="scientific">Nonomuraea insulae</name>
    <dbReference type="NCBI Taxonomy" id="1616787"/>
    <lineage>
        <taxon>Bacteria</taxon>
        <taxon>Bacillati</taxon>
        <taxon>Actinomycetota</taxon>
        <taxon>Actinomycetes</taxon>
        <taxon>Streptosporangiales</taxon>
        <taxon>Streptosporangiaceae</taxon>
        <taxon>Nonomuraea</taxon>
    </lineage>
</organism>
<evidence type="ECO:0000313" key="3">
    <source>
        <dbReference type="Proteomes" id="UP001596058"/>
    </source>
</evidence>
<feature type="domain" description="ParB-like N-terminal" evidence="1">
    <location>
        <begin position="2"/>
        <end position="83"/>
    </location>
</feature>
<dbReference type="Pfam" id="PF02195">
    <property type="entry name" value="ParB_N"/>
    <property type="match status" value="1"/>
</dbReference>
<dbReference type="Proteomes" id="UP001596058">
    <property type="component" value="Unassembled WGS sequence"/>
</dbReference>
<evidence type="ECO:0000259" key="1">
    <source>
        <dbReference type="SMART" id="SM00470"/>
    </source>
</evidence>
<dbReference type="EMBL" id="JBHSPA010000027">
    <property type="protein sequence ID" value="MFC5826909.1"/>
    <property type="molecule type" value="Genomic_DNA"/>
</dbReference>
<dbReference type="Gene3D" id="3.90.1530.10">
    <property type="entry name" value="Conserved hypothetical protein from pyrococcus furiosus pfu- 392566-001, ParB domain"/>
    <property type="match status" value="1"/>
</dbReference>
<dbReference type="SUPFAM" id="SSF110849">
    <property type="entry name" value="ParB/Sulfiredoxin"/>
    <property type="match status" value="1"/>
</dbReference>
<dbReference type="SMART" id="SM00470">
    <property type="entry name" value="ParB"/>
    <property type="match status" value="1"/>
</dbReference>
<dbReference type="InterPro" id="IPR003115">
    <property type="entry name" value="ParB_N"/>
</dbReference>
<sequence>MPLSSLLPADSPRLSGEDDAHTRLLEEKVPELPPILVNRRTMQVIDGMHRLRAAKLAGLMEIQVEFVDVDQREAFLLAVKANTDHGLPLSLCDREAAAARIISWYPQWADRAIAAQVGLAPGTVTEIRRRSTDQSGHSNVRIGRDGRIRPISTAAARQQAWEILDNRPNVSLREVARMVGLSLGTVHDVRERMRQGRSPVPDRESAKLERAGGQCDSRMTPSRRRTCPGEPIGWWRIRTKLSEDPTLRYTEWGRRLLRWFDTRVPRDDEWSKIIEGIPPHWVDSIVRAAYACGDEWHEFALTLDQRRQNDLDHEDLAQGE</sequence>
<reference evidence="3" key="1">
    <citation type="journal article" date="2019" name="Int. J. Syst. Evol. Microbiol.">
        <title>The Global Catalogue of Microorganisms (GCM) 10K type strain sequencing project: providing services to taxonomists for standard genome sequencing and annotation.</title>
        <authorList>
            <consortium name="The Broad Institute Genomics Platform"/>
            <consortium name="The Broad Institute Genome Sequencing Center for Infectious Disease"/>
            <person name="Wu L."/>
            <person name="Ma J."/>
        </authorList>
    </citation>
    <scope>NUCLEOTIDE SEQUENCE [LARGE SCALE GENOMIC DNA]</scope>
    <source>
        <strain evidence="3">CCUG 53903</strain>
    </source>
</reference>
<dbReference type="RefSeq" id="WP_379516415.1">
    <property type="nucleotide sequence ID" value="NZ_JBHSPA010000027.1"/>
</dbReference>
<evidence type="ECO:0000313" key="2">
    <source>
        <dbReference type="EMBL" id="MFC5826909.1"/>
    </source>
</evidence>
<name>A0ABW1CMD3_9ACTN</name>
<keyword evidence="3" id="KW-1185">Reference proteome</keyword>
<gene>
    <name evidence="2" type="ORF">ACFPZ3_23810</name>
</gene>
<protein>
    <submittedName>
        <fullName evidence="2">ParB/RepB/Spo0J family partition protein</fullName>
    </submittedName>
</protein>
<proteinExistence type="predicted"/>
<accession>A0ABW1CMD3</accession>